<protein>
    <submittedName>
        <fullName evidence="1">Elongator complex protein 6</fullName>
    </submittedName>
</protein>
<dbReference type="InterPro" id="IPR027417">
    <property type="entry name" value="P-loop_NTPase"/>
</dbReference>
<dbReference type="EMBL" id="BX284605">
    <property type="protein sequence ID" value="CCD64506.1"/>
    <property type="molecule type" value="Genomic_DNA"/>
</dbReference>
<evidence type="ECO:0000313" key="3">
    <source>
        <dbReference type="WormBase" id="F25B4.4"/>
    </source>
</evidence>
<dbReference type="KEGG" id="cel:CELE_F25B4.4"/>
<dbReference type="PeptideAtlas" id="Q22963"/>
<dbReference type="eggNOG" id="ENOG502TH9T">
    <property type="taxonomic scope" value="Eukaryota"/>
</dbReference>
<keyword evidence="4" id="KW-1267">Proteomics identification</keyword>
<dbReference type="UCSC" id="F25B4.4">
    <property type="organism name" value="c. elegans"/>
</dbReference>
<dbReference type="STRING" id="6239.F25B4.4.1"/>
<dbReference type="GeneID" id="178957"/>
<dbReference type="Gene3D" id="3.40.50.300">
    <property type="entry name" value="P-loop containing nucleotide triphosphate hydrolases"/>
    <property type="match status" value="1"/>
</dbReference>
<accession>Q22963</accession>
<proteinExistence type="evidence at protein level"/>
<dbReference type="Proteomes" id="UP000001940">
    <property type="component" value="Chromosome V"/>
</dbReference>
<name>Q22963_CAEEL</name>
<organism evidence="1 2">
    <name type="scientific">Caenorhabditis elegans</name>
    <dbReference type="NCBI Taxonomy" id="6239"/>
    <lineage>
        <taxon>Eukaryota</taxon>
        <taxon>Metazoa</taxon>
        <taxon>Ecdysozoa</taxon>
        <taxon>Nematoda</taxon>
        <taxon>Chromadorea</taxon>
        <taxon>Rhabditida</taxon>
        <taxon>Rhabditina</taxon>
        <taxon>Rhabditomorpha</taxon>
        <taxon>Rhabditoidea</taxon>
        <taxon>Rhabditidae</taxon>
        <taxon>Peloderinae</taxon>
        <taxon>Caenorhabditis</taxon>
    </lineage>
</organism>
<dbReference type="HOGENOM" id="CLU_1278665_0_0_1"/>
<dbReference type="InParanoid" id="Q22963"/>
<dbReference type="OMA" id="SKAGIRW"/>
<dbReference type="WormBase" id="F25B4.4">
    <property type="protein sequence ID" value="CE09622"/>
    <property type="gene ID" value="WBGene00017767"/>
</dbReference>
<dbReference type="AGR" id="WB:WBGene00017767"/>
<dbReference type="CTD" id="178957"/>
<sequence length="218" mass="23983">MLKILKGQEESIKGLIVCEEVDNASSLPFVLHFLSTASTSSQKVAIVSTKLSETNYKLICSKAGVRWNPTQISFYDFLKPFELFDITSEQIMDELYKKLIDSSASVILFDDLSILEQFGATSVETTIFVHKIYTHLKTLSQENALLLASFSIHSNAVDILKPRCHVFVQMSPVSHGFGKDASAKAVLTIKSPSAPTSTKGILLSGERTINGSYITVDQ</sequence>
<dbReference type="FunCoup" id="Q22963">
    <property type="interactions" value="143"/>
</dbReference>
<dbReference type="PIR" id="T25727">
    <property type="entry name" value="T25727"/>
</dbReference>
<evidence type="ECO:0007829" key="4">
    <source>
        <dbReference type="PeptideAtlas" id="Q22963"/>
    </source>
</evidence>
<dbReference type="PaxDb" id="6239-F25B4.4"/>
<dbReference type="RefSeq" id="NP_504497.1">
    <property type="nucleotide sequence ID" value="NM_072096.3"/>
</dbReference>
<evidence type="ECO:0000313" key="1">
    <source>
        <dbReference type="EMBL" id="CCD64506.1"/>
    </source>
</evidence>
<dbReference type="SMR" id="Q22963"/>
<dbReference type="AlphaFoldDB" id="Q22963"/>
<dbReference type="OrthoDB" id="9995306at2759"/>
<gene>
    <name evidence="1" type="ORF">CELE_F25B4.4</name>
    <name evidence="1 3" type="ORF">F25B4.4</name>
</gene>
<evidence type="ECO:0000313" key="2">
    <source>
        <dbReference type="Proteomes" id="UP000001940"/>
    </source>
</evidence>
<reference evidence="1 2" key="1">
    <citation type="journal article" date="1998" name="Science">
        <title>Genome sequence of the nematode C. elegans: a platform for investigating biology.</title>
        <authorList>
            <consortium name="The C. elegans sequencing consortium"/>
            <person name="Sulson J.E."/>
            <person name="Waterston R."/>
        </authorList>
    </citation>
    <scope>NUCLEOTIDE SEQUENCE [LARGE SCALE GENOMIC DNA]</scope>
    <source>
        <strain evidence="1 2">Bristol N2</strain>
    </source>
</reference>
<keyword evidence="2" id="KW-1185">Reference proteome</keyword>
<dbReference type="Bgee" id="WBGene00017767">
    <property type="expression patterns" value="Expressed in germ line (C elegans) and 4 other cell types or tissues"/>
</dbReference>